<evidence type="ECO:0000256" key="6">
    <source>
        <dbReference type="ARBA" id="ARBA00022989"/>
    </source>
</evidence>
<evidence type="ECO:0000256" key="8">
    <source>
        <dbReference type="ARBA" id="ARBA00038436"/>
    </source>
</evidence>
<feature type="transmembrane region" description="Helical" evidence="9">
    <location>
        <begin position="55"/>
        <end position="71"/>
    </location>
</feature>
<comment type="function">
    <text evidence="9">Part of the tripartite ATP-independent periplasmic (TRAP) transport system.</text>
</comment>
<dbReference type="Proteomes" id="UP000315344">
    <property type="component" value="Unassembled WGS sequence"/>
</dbReference>
<evidence type="ECO:0000256" key="2">
    <source>
        <dbReference type="ARBA" id="ARBA00022448"/>
    </source>
</evidence>
<dbReference type="PANTHER" id="PTHR35011">
    <property type="entry name" value="2,3-DIKETO-L-GULONATE TRAP TRANSPORTER SMALL PERMEASE PROTEIN YIAM"/>
    <property type="match status" value="1"/>
</dbReference>
<comment type="caution">
    <text evidence="11">The sequence shown here is derived from an EMBL/GenBank/DDBJ whole genome shotgun (WGS) entry which is preliminary data.</text>
</comment>
<dbReference type="PANTHER" id="PTHR35011:SF4">
    <property type="entry name" value="SLL1102 PROTEIN"/>
    <property type="match status" value="1"/>
</dbReference>
<evidence type="ECO:0000256" key="5">
    <source>
        <dbReference type="ARBA" id="ARBA00022692"/>
    </source>
</evidence>
<dbReference type="EMBL" id="VAFL01000008">
    <property type="protein sequence ID" value="TKW66139.1"/>
    <property type="molecule type" value="Genomic_DNA"/>
</dbReference>
<dbReference type="InterPro" id="IPR055348">
    <property type="entry name" value="DctQ"/>
</dbReference>
<evidence type="ECO:0000259" key="10">
    <source>
        <dbReference type="Pfam" id="PF04290"/>
    </source>
</evidence>
<dbReference type="GO" id="GO:0022857">
    <property type="term" value="F:transmembrane transporter activity"/>
    <property type="evidence" value="ECO:0007669"/>
    <property type="project" value="UniProtKB-UniRule"/>
</dbReference>
<gene>
    <name evidence="11" type="ORF">DI616_11665</name>
</gene>
<proteinExistence type="inferred from homology"/>
<comment type="subunit">
    <text evidence="9">The complex comprises the extracytoplasmic solute receptor protein and the two transmembrane proteins.</text>
</comment>
<evidence type="ECO:0000256" key="9">
    <source>
        <dbReference type="RuleBase" id="RU369079"/>
    </source>
</evidence>
<feature type="transmembrane region" description="Helical" evidence="9">
    <location>
        <begin position="134"/>
        <end position="151"/>
    </location>
</feature>
<keyword evidence="4 9" id="KW-0997">Cell inner membrane</keyword>
<organism evidence="11 12">
    <name type="scientific">Paracoccus denitrificans</name>
    <dbReference type="NCBI Taxonomy" id="266"/>
    <lineage>
        <taxon>Bacteria</taxon>
        <taxon>Pseudomonadati</taxon>
        <taxon>Pseudomonadota</taxon>
        <taxon>Alphaproteobacteria</taxon>
        <taxon>Rhodobacterales</taxon>
        <taxon>Paracoccaceae</taxon>
        <taxon>Paracoccus</taxon>
    </lineage>
</organism>
<dbReference type="GO" id="GO:0005886">
    <property type="term" value="C:plasma membrane"/>
    <property type="evidence" value="ECO:0007669"/>
    <property type="project" value="UniProtKB-SubCell"/>
</dbReference>
<feature type="transmembrane region" description="Helical" evidence="9">
    <location>
        <begin position="92"/>
        <end position="114"/>
    </location>
</feature>
<keyword evidence="5 9" id="KW-0812">Transmembrane</keyword>
<evidence type="ECO:0000313" key="11">
    <source>
        <dbReference type="EMBL" id="TKW66139.1"/>
    </source>
</evidence>
<dbReference type="Pfam" id="PF04290">
    <property type="entry name" value="DctQ"/>
    <property type="match status" value="1"/>
</dbReference>
<keyword evidence="6 9" id="KW-1133">Transmembrane helix</keyword>
<dbReference type="AlphaFoldDB" id="A0A533I384"/>
<evidence type="ECO:0000313" key="12">
    <source>
        <dbReference type="Proteomes" id="UP000315344"/>
    </source>
</evidence>
<feature type="domain" description="Tripartite ATP-independent periplasmic transporters DctQ component" evidence="10">
    <location>
        <begin position="30"/>
        <end position="161"/>
    </location>
</feature>
<comment type="similarity">
    <text evidence="8 9">Belongs to the TRAP transporter small permease family.</text>
</comment>
<dbReference type="InterPro" id="IPR007387">
    <property type="entry name" value="TRAP_DctQ"/>
</dbReference>
<comment type="subcellular location">
    <subcellularLocation>
        <location evidence="1 9">Cell inner membrane</location>
        <topology evidence="1 9">Multi-pass membrane protein</topology>
    </subcellularLocation>
</comment>
<evidence type="ECO:0000256" key="4">
    <source>
        <dbReference type="ARBA" id="ARBA00022519"/>
    </source>
</evidence>
<protein>
    <recommendedName>
        <fullName evidence="9">TRAP transporter small permease protein</fullName>
    </recommendedName>
</protein>
<feature type="transmembrane region" description="Helical" evidence="9">
    <location>
        <begin position="21"/>
        <end position="43"/>
    </location>
</feature>
<evidence type="ECO:0000256" key="7">
    <source>
        <dbReference type="ARBA" id="ARBA00023136"/>
    </source>
</evidence>
<keyword evidence="2 9" id="KW-0813">Transport</keyword>
<sequence length="210" mass="23467">MGGLLGLARGIDRFNSVIGKAVSWLILLAVLVSAGNAIVRKLFNSSSNMWLELQWYLYGAAFMWAAAYTLLENEHIRIDLVYGSWSRRVQHWIDLIGHVLFLMPFTMLMIYYLYPYAIRSFVRWEGSASPGGLPLWPAKGIMLVGFFLLFLQGISEIIKKIAVMRGDIPDPHAHTGHHAPLEIDEALIAGAGFADGRPDTDRHDGRGTRA</sequence>
<reference evidence="11 12" key="1">
    <citation type="journal article" date="2017" name="Nat. Commun.">
        <title>In situ click chemistry generation of cyclooxygenase-2 inhibitors.</title>
        <authorList>
            <person name="Bhardwaj A."/>
            <person name="Kaur J."/>
            <person name="Wuest M."/>
            <person name="Wuest F."/>
        </authorList>
    </citation>
    <scope>NUCLEOTIDE SEQUENCE [LARGE SCALE GENOMIC DNA]</scope>
    <source>
        <strain evidence="11">S2_012_000_R3_94</strain>
    </source>
</reference>
<evidence type="ECO:0000256" key="3">
    <source>
        <dbReference type="ARBA" id="ARBA00022475"/>
    </source>
</evidence>
<accession>A0A533I384</accession>
<keyword evidence="7 9" id="KW-0472">Membrane</keyword>
<keyword evidence="3" id="KW-1003">Cell membrane</keyword>
<name>A0A533I384_PARDE</name>
<evidence type="ECO:0000256" key="1">
    <source>
        <dbReference type="ARBA" id="ARBA00004429"/>
    </source>
</evidence>